<protein>
    <recommendedName>
        <fullName evidence="1">Spore protein YkvP/CgeB glycosyl transferase-like domain-containing protein</fullName>
    </recommendedName>
</protein>
<evidence type="ECO:0000313" key="2">
    <source>
        <dbReference type="EMBL" id="MBR1368134.1"/>
    </source>
</evidence>
<dbReference type="EMBL" id="JWHL01000001">
    <property type="protein sequence ID" value="MBR1368134.1"/>
    <property type="molecule type" value="Genomic_DNA"/>
</dbReference>
<comment type="caution">
    <text evidence="2">The sequence shown here is derived from an EMBL/GenBank/DDBJ whole genome shotgun (WGS) entry which is preliminary data.</text>
</comment>
<evidence type="ECO:0000313" key="3">
    <source>
        <dbReference type="Proteomes" id="UP000730161"/>
    </source>
</evidence>
<organism evidence="2 3">
    <name type="scientific">Methanocalculus chunghsingensis</name>
    <dbReference type="NCBI Taxonomy" id="156457"/>
    <lineage>
        <taxon>Archaea</taxon>
        <taxon>Methanobacteriati</taxon>
        <taxon>Methanobacteriota</taxon>
        <taxon>Stenosarchaea group</taxon>
        <taxon>Methanomicrobia</taxon>
        <taxon>Methanomicrobiales</taxon>
        <taxon>Methanocalculaceae</taxon>
        <taxon>Methanocalculus</taxon>
    </lineage>
</organism>
<dbReference type="CDD" id="cd03801">
    <property type="entry name" value="GT4_PimA-like"/>
    <property type="match status" value="1"/>
</dbReference>
<accession>A0A8J7W4J2</accession>
<gene>
    <name evidence="2" type="ORF">RJ53_00950</name>
</gene>
<dbReference type="OrthoDB" id="132546at2157"/>
<dbReference type="RefSeq" id="WP_211529731.1">
    <property type="nucleotide sequence ID" value="NZ_JWHL01000001.1"/>
</dbReference>
<keyword evidence="3" id="KW-1185">Reference proteome</keyword>
<dbReference type="SUPFAM" id="SSF53756">
    <property type="entry name" value="UDP-Glycosyltransferase/glycogen phosphorylase"/>
    <property type="match status" value="1"/>
</dbReference>
<name>A0A8J7W4J2_9EURY</name>
<dbReference type="Proteomes" id="UP000730161">
    <property type="component" value="Unassembled WGS sequence"/>
</dbReference>
<feature type="domain" description="Spore protein YkvP/CgeB glycosyl transferase-like" evidence="1">
    <location>
        <begin position="221"/>
        <end position="317"/>
    </location>
</feature>
<evidence type="ECO:0000259" key="1">
    <source>
        <dbReference type="Pfam" id="PF13524"/>
    </source>
</evidence>
<proteinExistence type="predicted"/>
<sequence length="325" mass="38055">MKQHLNQDNMPRILEIGFCCSGMPENFADAFDTEHVRFSTHPFGYSAIKEIDLTSKYNITQPLKKYVISISDMESRLKNFYKFIKIIKDYDILHFHFNSNFPLYFDFIIYKMMKKKIILHYRGDDIRNKSYKNFFSFFADKIFVSTVDLLKYAPKRAIWIPNIIDLEKYQFIGTIKRNNTVKIVHAPSNWVTKGTDIILESVALLKGKGYNIDFILVENKTQDEAISFYKSADIVIDQINPKIGVYGNVSIENMALGKPVICTINTEYDIFFPDLPIVRATAENLTEKMELLIINPDLRFELGRSGRDYVERYHNIRKLKINFKL</sequence>
<dbReference type="AlphaFoldDB" id="A0A8J7W4J2"/>
<reference evidence="2" key="1">
    <citation type="submission" date="2014-12" db="EMBL/GenBank/DDBJ databases">
        <authorList>
            <person name="Huang H.-H."/>
            <person name="Chen S.-C."/>
            <person name="Lai M.-C."/>
        </authorList>
    </citation>
    <scope>NUCLEOTIDE SEQUENCE</scope>
    <source>
        <strain evidence="2">K1F9705b</strain>
    </source>
</reference>
<dbReference type="Pfam" id="PF13524">
    <property type="entry name" value="Glyco_trans_1_2"/>
    <property type="match status" value="1"/>
</dbReference>
<dbReference type="Gene3D" id="3.40.50.2000">
    <property type="entry name" value="Glycogen Phosphorylase B"/>
    <property type="match status" value="2"/>
</dbReference>
<dbReference type="InterPro" id="IPR055259">
    <property type="entry name" value="YkvP/CgeB_Glyco_trans-like"/>
</dbReference>